<dbReference type="PANTHER" id="PTHR43065">
    <property type="entry name" value="SENSOR HISTIDINE KINASE"/>
    <property type="match status" value="1"/>
</dbReference>
<feature type="transmembrane region" description="Helical" evidence="5">
    <location>
        <begin position="41"/>
        <end position="62"/>
    </location>
</feature>
<evidence type="ECO:0000256" key="5">
    <source>
        <dbReference type="SAM" id="Phobius"/>
    </source>
</evidence>
<dbReference type="OrthoDB" id="9796100at2"/>
<keyword evidence="9" id="KW-1185">Reference proteome</keyword>
<keyword evidence="5" id="KW-0472">Membrane</keyword>
<dbReference type="InterPro" id="IPR003661">
    <property type="entry name" value="HisK_dim/P_dom"/>
</dbReference>
<dbReference type="SMART" id="SM00388">
    <property type="entry name" value="HisKA"/>
    <property type="match status" value="1"/>
</dbReference>
<dbReference type="PANTHER" id="PTHR43065:SF42">
    <property type="entry name" value="TWO-COMPONENT SENSOR PPRA"/>
    <property type="match status" value="1"/>
</dbReference>
<dbReference type="Gene3D" id="3.40.50.2300">
    <property type="match status" value="1"/>
</dbReference>
<dbReference type="Pfam" id="PF02518">
    <property type="entry name" value="HATPase_c"/>
    <property type="match status" value="1"/>
</dbReference>
<dbReference type="InterPro" id="IPR005467">
    <property type="entry name" value="His_kinase_dom"/>
</dbReference>
<dbReference type="InterPro" id="IPR001789">
    <property type="entry name" value="Sig_transdc_resp-reg_receiver"/>
</dbReference>
<evidence type="ECO:0000256" key="2">
    <source>
        <dbReference type="ARBA" id="ARBA00012438"/>
    </source>
</evidence>
<keyword evidence="5" id="KW-1133">Transmembrane helix</keyword>
<reference evidence="8 9" key="1">
    <citation type="submission" date="2017-10" db="EMBL/GenBank/DDBJ databases">
        <title>Frigbacter circumglobatus gen. nov. sp. nov., isolated from sediment cultured in situ.</title>
        <authorList>
            <person name="Zhao Z."/>
        </authorList>
    </citation>
    <scope>NUCLEOTIDE SEQUENCE [LARGE SCALE GENOMIC DNA]</scope>
    <source>
        <strain evidence="8 9">ZYL</strain>
    </source>
</reference>
<dbReference type="RefSeq" id="WP_099475260.1">
    <property type="nucleotide sequence ID" value="NZ_CP041025.1"/>
</dbReference>
<keyword evidence="5" id="KW-0812">Transmembrane</keyword>
<dbReference type="Pfam" id="PF00072">
    <property type="entry name" value="Response_reg"/>
    <property type="match status" value="1"/>
</dbReference>
<dbReference type="SMART" id="SM00448">
    <property type="entry name" value="REC"/>
    <property type="match status" value="1"/>
</dbReference>
<name>A0A2G4YM49_9PROT</name>
<dbReference type="Pfam" id="PF00512">
    <property type="entry name" value="HisKA"/>
    <property type="match status" value="1"/>
</dbReference>
<feature type="modified residue" description="4-aspartylphosphate" evidence="4">
    <location>
        <position position="753"/>
    </location>
</feature>
<organism evidence="8 9">
    <name type="scientific">Paremcibacter congregatus</name>
    <dbReference type="NCBI Taxonomy" id="2043170"/>
    <lineage>
        <taxon>Bacteria</taxon>
        <taxon>Pseudomonadati</taxon>
        <taxon>Pseudomonadota</taxon>
        <taxon>Alphaproteobacteria</taxon>
        <taxon>Emcibacterales</taxon>
        <taxon>Emcibacteraceae</taxon>
        <taxon>Paremcibacter</taxon>
    </lineage>
</organism>
<dbReference type="Gene3D" id="3.30.565.10">
    <property type="entry name" value="Histidine kinase-like ATPase, C-terminal domain"/>
    <property type="match status" value="1"/>
</dbReference>
<dbReference type="SMART" id="SM00387">
    <property type="entry name" value="HATPase_c"/>
    <property type="match status" value="1"/>
</dbReference>
<feature type="domain" description="Histidine kinase" evidence="6">
    <location>
        <begin position="448"/>
        <end position="673"/>
    </location>
</feature>
<dbReference type="GO" id="GO:0000155">
    <property type="term" value="F:phosphorelay sensor kinase activity"/>
    <property type="evidence" value="ECO:0007669"/>
    <property type="project" value="InterPro"/>
</dbReference>
<evidence type="ECO:0000313" key="9">
    <source>
        <dbReference type="Proteomes" id="UP000229730"/>
    </source>
</evidence>
<comment type="catalytic activity">
    <reaction evidence="1">
        <text>ATP + protein L-histidine = ADP + protein N-phospho-L-histidine.</text>
        <dbReference type="EC" id="2.7.13.3"/>
    </reaction>
</comment>
<dbReference type="InterPro" id="IPR036890">
    <property type="entry name" value="HATPase_C_sf"/>
</dbReference>
<dbReference type="PROSITE" id="PS50109">
    <property type="entry name" value="HIS_KIN"/>
    <property type="match status" value="1"/>
</dbReference>
<evidence type="ECO:0000256" key="4">
    <source>
        <dbReference type="PROSITE-ProRule" id="PRU00169"/>
    </source>
</evidence>
<evidence type="ECO:0000313" key="8">
    <source>
        <dbReference type="EMBL" id="PHZ83367.1"/>
    </source>
</evidence>
<dbReference type="PRINTS" id="PR00344">
    <property type="entry name" value="BCTRLSENSOR"/>
</dbReference>
<dbReference type="InterPro" id="IPR003594">
    <property type="entry name" value="HATPase_dom"/>
</dbReference>
<dbReference type="SUPFAM" id="SSF47384">
    <property type="entry name" value="Homodimeric domain of signal transducing histidine kinase"/>
    <property type="match status" value="1"/>
</dbReference>
<dbReference type="CDD" id="cd00082">
    <property type="entry name" value="HisKA"/>
    <property type="match status" value="1"/>
</dbReference>
<dbReference type="InterPro" id="IPR004358">
    <property type="entry name" value="Sig_transdc_His_kin-like_C"/>
</dbReference>
<dbReference type="InterPro" id="IPR011006">
    <property type="entry name" value="CheY-like_superfamily"/>
</dbReference>
<proteinExistence type="predicted"/>
<keyword evidence="3 4" id="KW-0597">Phosphoprotein</keyword>
<feature type="domain" description="Response regulatory" evidence="7">
    <location>
        <begin position="702"/>
        <end position="817"/>
    </location>
</feature>
<evidence type="ECO:0000256" key="3">
    <source>
        <dbReference type="ARBA" id="ARBA00022553"/>
    </source>
</evidence>
<dbReference type="Proteomes" id="UP000229730">
    <property type="component" value="Unassembled WGS sequence"/>
</dbReference>
<dbReference type="EC" id="2.7.13.3" evidence="2"/>
<accession>A0A2G4YM49</accession>
<dbReference type="SUPFAM" id="SSF52172">
    <property type="entry name" value="CheY-like"/>
    <property type="match status" value="1"/>
</dbReference>
<evidence type="ECO:0000259" key="6">
    <source>
        <dbReference type="PROSITE" id="PS50109"/>
    </source>
</evidence>
<dbReference type="InParanoid" id="A0A2G4YM49"/>
<gene>
    <name evidence="8" type="ORF">CRD36_17535</name>
</gene>
<dbReference type="EMBL" id="PDEM01000033">
    <property type="protein sequence ID" value="PHZ83367.1"/>
    <property type="molecule type" value="Genomic_DNA"/>
</dbReference>
<dbReference type="SUPFAM" id="SSF55874">
    <property type="entry name" value="ATPase domain of HSP90 chaperone/DNA topoisomerase II/histidine kinase"/>
    <property type="match status" value="1"/>
</dbReference>
<dbReference type="AlphaFoldDB" id="A0A2G4YM49"/>
<sequence length="820" mass="90776">MSNSVQAKTIDYPYLITLGGVGILSALACLMIGVAVDDVALGYFLGAGCLLIAVVVIVAKLYTGRDRNAQSPESLSVTRIGQPQAITSLEGDLIYCNAPYRVFLKEQIRRDILSPVELLTADQATQVKEDMAALAMESEDVRHLKLHCGDEEIRYAEVTLSRKTGHEGYVSWTFTGQTSEVPLDHAQPGNRALTLSQLGRFLDFSDCGLIALTPKGEITYANGIILHWLTGEVPDEMSTSLYLSDFCTVSAQDLSGKVLMKTARDEELYLEFLPMGHDLVKQLASDQASGTAVICHVSLCQAEDSTEDVSTENINIDRFFRESPIGIAIVAENGDVLERNQIFREYVTDLDIKNARNLKNIVDEGEFQEFYEKIEGTLESGQASSISDVGFRGVGDKHGQFYITRLNKFADREQVAILYLIDTTEQKNLELQFAQSQKMQAVGQLAGGIAHDFNNLLTAIIGFSDLLLVRHGPGDQSFSDIIQIKQNANRAANLVRQLLAFSRQQTLRPKVLIITDVLAELSNLLGRLIGDNIELEMKHGRDLGRVKVDQGQMEQVIINLCVNARDAMDNKGKISIRTRNISLAQSKVLSERYQVMPENEYILLEVEDTGSGIAKEHLGKIFEPFFSTKEVGKGTGLGLSTVYGIVKQTDGFIFPTSEVGKGTTFSIYLPVYVEKDKQLDQDVASGKPEEEKPARDLTGKGTILLVEDEDAVRMFASRALKNKGYQVYEANSGEAAMDMFKQIEDELDLLISDVVMPLMDGPTLVRKIRDINKDLKVIFISGYAEDAFDKTPGEEDFHFLPKPFSLKQLAEQVKEVLESN</sequence>
<dbReference type="PROSITE" id="PS50110">
    <property type="entry name" value="RESPONSE_REGULATORY"/>
    <property type="match status" value="1"/>
</dbReference>
<protein>
    <recommendedName>
        <fullName evidence="2">histidine kinase</fullName>
        <ecNumber evidence="2">2.7.13.3</ecNumber>
    </recommendedName>
</protein>
<evidence type="ECO:0000259" key="7">
    <source>
        <dbReference type="PROSITE" id="PS50110"/>
    </source>
</evidence>
<keyword evidence="8" id="KW-0418">Kinase</keyword>
<dbReference type="FunFam" id="1.10.287.130:FF:000037">
    <property type="entry name" value="Hybrid sensor histidine kinase/response regulator"/>
    <property type="match status" value="1"/>
</dbReference>
<evidence type="ECO:0000256" key="1">
    <source>
        <dbReference type="ARBA" id="ARBA00000085"/>
    </source>
</evidence>
<comment type="caution">
    <text evidence="8">The sequence shown here is derived from an EMBL/GenBank/DDBJ whole genome shotgun (WGS) entry which is preliminary data.</text>
</comment>
<feature type="transmembrane region" description="Helical" evidence="5">
    <location>
        <begin position="12"/>
        <end position="35"/>
    </location>
</feature>
<dbReference type="Gene3D" id="3.30.450.20">
    <property type="entry name" value="PAS domain"/>
    <property type="match status" value="1"/>
</dbReference>
<keyword evidence="8" id="KW-0808">Transferase</keyword>
<dbReference type="Gene3D" id="1.10.287.130">
    <property type="match status" value="1"/>
</dbReference>
<dbReference type="InterPro" id="IPR036097">
    <property type="entry name" value="HisK_dim/P_sf"/>
</dbReference>